<reference evidence="2 3" key="1">
    <citation type="journal article" date="2016" name="Sci. Rep.">
        <title>Metabolic traits of an uncultured archaeal lineage -MSBL1- from brine pools of the Red Sea.</title>
        <authorList>
            <person name="Mwirichia R."/>
            <person name="Alam I."/>
            <person name="Rashid M."/>
            <person name="Vinu M."/>
            <person name="Ba-Alawi W."/>
            <person name="Anthony Kamau A."/>
            <person name="Kamanda Ngugi D."/>
            <person name="Goker M."/>
            <person name="Klenk H.P."/>
            <person name="Bajic V."/>
            <person name="Stingl U."/>
        </authorList>
    </citation>
    <scope>NUCLEOTIDE SEQUENCE [LARGE SCALE GENOMIC DNA]</scope>
    <source>
        <strain evidence="2">SCGC-AAA382A20</strain>
    </source>
</reference>
<keyword evidence="1" id="KW-0812">Transmembrane</keyword>
<comment type="caution">
    <text evidence="2">The sequence shown here is derived from an EMBL/GenBank/DDBJ whole genome shotgun (WGS) entry which is preliminary data.</text>
</comment>
<dbReference type="EMBL" id="LHYE01000034">
    <property type="protein sequence ID" value="KXB06705.1"/>
    <property type="molecule type" value="Genomic_DNA"/>
</dbReference>
<keyword evidence="1" id="KW-0472">Membrane</keyword>
<keyword evidence="1" id="KW-1133">Transmembrane helix</keyword>
<evidence type="ECO:0000313" key="2">
    <source>
        <dbReference type="EMBL" id="KXB06705.1"/>
    </source>
</evidence>
<dbReference type="AlphaFoldDB" id="A0A133VJU9"/>
<gene>
    <name evidence="2" type="ORF">AKJ51_03120</name>
</gene>
<keyword evidence="3" id="KW-1185">Reference proteome</keyword>
<proteinExistence type="predicted"/>
<accession>A0A133VJU9</accession>
<evidence type="ECO:0000313" key="3">
    <source>
        <dbReference type="Proteomes" id="UP000070263"/>
    </source>
</evidence>
<organism evidence="2 3">
    <name type="scientific">candidate division MSBL1 archaeon SCGC-AAA382A20</name>
    <dbReference type="NCBI Taxonomy" id="1698280"/>
    <lineage>
        <taxon>Archaea</taxon>
        <taxon>Methanobacteriati</taxon>
        <taxon>Methanobacteriota</taxon>
        <taxon>candidate division MSBL1</taxon>
    </lineage>
</organism>
<feature type="transmembrane region" description="Helical" evidence="1">
    <location>
        <begin position="100"/>
        <end position="121"/>
    </location>
</feature>
<protein>
    <submittedName>
        <fullName evidence="2">Uncharacterized protein</fullName>
    </submittedName>
</protein>
<evidence type="ECO:0000256" key="1">
    <source>
        <dbReference type="SAM" id="Phobius"/>
    </source>
</evidence>
<dbReference type="Proteomes" id="UP000070263">
    <property type="component" value="Unassembled WGS sequence"/>
</dbReference>
<sequence length="124" mass="14892">MKSLNVDNLDFFPKNPSELREMLLDLPYCVDVKLPTQFGEHILPKLQNTRLGLLKGAEKEYRDYNEKDSLHVRVYNGYLKAYIDRKNPIYKPFSHFLEDFFVQNLEFFIVFLMFINFLFVMEIL</sequence>
<name>A0A133VJU9_9EURY</name>